<reference evidence="1 2" key="1">
    <citation type="submission" date="2015-04" db="EMBL/GenBank/DDBJ databases">
        <title>Whole genome shotgun sequence of Flavihumibacter petaseus NBRC 106054.</title>
        <authorList>
            <person name="Miyazawa S."/>
            <person name="Hosoyama A."/>
            <person name="Hashimoto M."/>
            <person name="Noguchi M."/>
            <person name="Tsuchikane K."/>
            <person name="Ohji S."/>
            <person name="Yamazoe A."/>
            <person name="Ichikawa N."/>
            <person name="Kimura A."/>
            <person name="Fujita N."/>
        </authorList>
    </citation>
    <scope>NUCLEOTIDE SEQUENCE [LARGE SCALE GENOMIC DNA]</scope>
    <source>
        <strain evidence="1 2">NBRC 106054</strain>
    </source>
</reference>
<dbReference type="Gene3D" id="1.25.40.390">
    <property type="match status" value="1"/>
</dbReference>
<name>A0A0E9MXA3_9BACT</name>
<accession>A0A0E9MXA3</accession>
<dbReference type="SUPFAM" id="SSF48452">
    <property type="entry name" value="TPR-like"/>
    <property type="match status" value="1"/>
</dbReference>
<evidence type="ECO:0000313" key="2">
    <source>
        <dbReference type="Proteomes" id="UP000033121"/>
    </source>
</evidence>
<dbReference type="InterPro" id="IPR041662">
    <property type="entry name" value="SusD-like_2"/>
</dbReference>
<dbReference type="InterPro" id="IPR011990">
    <property type="entry name" value="TPR-like_helical_dom_sf"/>
</dbReference>
<dbReference type="EMBL" id="BBWV01000001">
    <property type="protein sequence ID" value="GAO42128.1"/>
    <property type="molecule type" value="Genomic_DNA"/>
</dbReference>
<sequence>MQQNGQIMKKQLIIIGAGLILASGCKKFIDVNNDPNRPITVNESQILPAVETAISHSLFAGYDAILAQHYVQSVALNQPVPNSGTYMMVNSESDGDWTNAYTTVMNNLNTLIKQAEGNGNTAYAGISKILFAYALGTATDFWGDVPFSEALKGAENFVPIYDSQESIYSAVQTYLDNGIADLQNPSGKAPESDDFFYSGDLEKWVKLAYTLKARYYMHLTKAPGHTAAEQAGKALDALSKGMTENADDLKFSYTGAAGQENPWFLTFLPGSTLVLSEHLVDGLKATDDPRLPVIVAPAQSDGEYRGRAIGDPDLGSLESYSIAASFYGGADSYNYIVTYSEALFLKAEATLIQSGAAAAQPVYKDAILSNMTKLGLSANAADVTAYLAARGSLTEDNALQMIMEEKSVADIFNLENWVDWRRTGFPELTKVPNALSDIPRRLLYPQLEIISNPQPQQSAKLTDRLWWDTP</sequence>
<evidence type="ECO:0008006" key="3">
    <source>
        <dbReference type="Google" id="ProtNLM"/>
    </source>
</evidence>
<keyword evidence="2" id="KW-1185">Reference proteome</keyword>
<evidence type="ECO:0000313" key="1">
    <source>
        <dbReference type="EMBL" id="GAO42128.1"/>
    </source>
</evidence>
<dbReference type="STRING" id="1220578.FPE01S_01_11410"/>
<comment type="caution">
    <text evidence="1">The sequence shown here is derived from an EMBL/GenBank/DDBJ whole genome shotgun (WGS) entry which is preliminary data.</text>
</comment>
<dbReference type="Pfam" id="PF12771">
    <property type="entry name" value="SusD-like_2"/>
    <property type="match status" value="1"/>
</dbReference>
<protein>
    <recommendedName>
        <fullName evidence="3">SusD/RagB family protein</fullName>
    </recommendedName>
</protein>
<gene>
    <name evidence="1" type="ORF">FPE01S_01_11410</name>
</gene>
<proteinExistence type="predicted"/>
<dbReference type="AlphaFoldDB" id="A0A0E9MXA3"/>
<dbReference type="Proteomes" id="UP000033121">
    <property type="component" value="Unassembled WGS sequence"/>
</dbReference>
<organism evidence="1 2">
    <name type="scientific">Flavihumibacter petaseus NBRC 106054</name>
    <dbReference type="NCBI Taxonomy" id="1220578"/>
    <lineage>
        <taxon>Bacteria</taxon>
        <taxon>Pseudomonadati</taxon>
        <taxon>Bacteroidota</taxon>
        <taxon>Chitinophagia</taxon>
        <taxon>Chitinophagales</taxon>
        <taxon>Chitinophagaceae</taxon>
        <taxon>Flavihumibacter</taxon>
    </lineage>
</organism>